<accession>A0ABT0K124</accession>
<dbReference type="InterPro" id="IPR025507">
    <property type="entry name" value="DUF4394"/>
</dbReference>
<comment type="caution">
    <text evidence="3">The sequence shown here is derived from an EMBL/GenBank/DDBJ whole genome shotgun (WGS) entry which is preliminary data.</text>
</comment>
<dbReference type="Proteomes" id="UP001201873">
    <property type="component" value="Unassembled WGS sequence"/>
</dbReference>
<gene>
    <name evidence="3" type="ORF">MXD59_14555</name>
</gene>
<evidence type="ECO:0000313" key="3">
    <source>
        <dbReference type="EMBL" id="MCK9876978.1"/>
    </source>
</evidence>
<protein>
    <submittedName>
        <fullName evidence="3">DUF4394 domain-containing protein</fullName>
    </submittedName>
</protein>
<keyword evidence="1" id="KW-0732">Signal</keyword>
<dbReference type="Pfam" id="PF14339">
    <property type="entry name" value="DUF4394"/>
    <property type="match status" value="1"/>
</dbReference>
<name>A0ABT0K124_9ACTN</name>
<keyword evidence="4" id="KW-1185">Reference proteome</keyword>
<feature type="domain" description="DUF4394" evidence="2">
    <location>
        <begin position="64"/>
        <end position="302"/>
    </location>
</feature>
<evidence type="ECO:0000313" key="4">
    <source>
        <dbReference type="Proteomes" id="UP001201873"/>
    </source>
</evidence>
<dbReference type="EMBL" id="JALKFT010000013">
    <property type="protein sequence ID" value="MCK9876978.1"/>
    <property type="molecule type" value="Genomic_DNA"/>
</dbReference>
<dbReference type="RefSeq" id="WP_248825284.1">
    <property type="nucleotide sequence ID" value="NZ_JALKFT010000013.1"/>
</dbReference>
<sequence>MRRRFSAVSSAAVTAALAAGLVAAVPGLAGAASAAPLFGDGATPVIQPALFDDYKAYGLTTTGRLVRFDVDSPASLTPIGRITGLVGGDTHLVGIDFRVQNNRLYGVGDLGGIYVINTANAVATLVSHLTIPLVGTAFGVDFNPAANRLRVISNAGENLRHNLDDPTGTPPPGTTVADTPLTYPPLLGTATGLTGAAYTNNDLDPATGTTLFDINTNLAQVAVQSPANAGTLVNTGTLSVPVGALAGYDIFTERSRGRAVANTGFAALLVGSRFRLYEVNPLTARTTLRGFFPANYPVFDVALPINQ</sequence>
<reference evidence="3 4" key="1">
    <citation type="submission" date="2022-04" db="EMBL/GenBank/DDBJ databases">
        <title>Genome diversity in the genus Frankia.</title>
        <authorList>
            <person name="Carlos-Shanley C."/>
            <person name="Hahn D."/>
        </authorList>
    </citation>
    <scope>NUCLEOTIDE SEQUENCE [LARGE SCALE GENOMIC DNA]</scope>
    <source>
        <strain evidence="3 4">Ag45/Mut15</strain>
    </source>
</reference>
<organism evidence="3 4">
    <name type="scientific">Frankia umida</name>
    <dbReference type="NCBI Taxonomy" id="573489"/>
    <lineage>
        <taxon>Bacteria</taxon>
        <taxon>Bacillati</taxon>
        <taxon>Actinomycetota</taxon>
        <taxon>Actinomycetes</taxon>
        <taxon>Frankiales</taxon>
        <taxon>Frankiaceae</taxon>
        <taxon>Frankia</taxon>
    </lineage>
</organism>
<evidence type="ECO:0000259" key="2">
    <source>
        <dbReference type="Pfam" id="PF14339"/>
    </source>
</evidence>
<dbReference type="SUPFAM" id="SSF75011">
    <property type="entry name" value="3-carboxy-cis,cis-mucoante lactonizing enzyme"/>
    <property type="match status" value="1"/>
</dbReference>
<feature type="chain" id="PRO_5045680523" evidence="1">
    <location>
        <begin position="35"/>
        <end position="307"/>
    </location>
</feature>
<feature type="signal peptide" evidence="1">
    <location>
        <begin position="1"/>
        <end position="34"/>
    </location>
</feature>
<proteinExistence type="predicted"/>
<evidence type="ECO:0000256" key="1">
    <source>
        <dbReference type="SAM" id="SignalP"/>
    </source>
</evidence>